<evidence type="ECO:0000313" key="1">
    <source>
        <dbReference type="EMBL" id="XAI71261.1"/>
    </source>
</evidence>
<gene>
    <name evidence="1" type="ORF">Cygsa01_00215</name>
</gene>
<sequence length="57" mass="6868">MFELDLLEYFEIGHILKRDCNISLTEYNAMLPWHREVYIQLIKRDQQSEAARQKGGR</sequence>
<reference evidence="1" key="1">
    <citation type="journal article" date="2024" name="J. Gen. Virol.">
        <title>Novel phages of Pseudomonas syringae unveil numerous potential auxiliary metabolic genes.</title>
        <authorList>
            <person name="Feltin C."/>
            <person name="Garneau J.R."/>
            <person name="Morris C.E."/>
            <person name="Berard A."/>
            <person name="Torres-Barcelo C."/>
        </authorList>
    </citation>
    <scope>NUCLEOTIDE SEQUENCE</scope>
</reference>
<organism evidence="1">
    <name type="scientific">Pseudomonas phage Cygsa01</name>
    <dbReference type="NCBI Taxonomy" id="3138529"/>
    <lineage>
        <taxon>Viruses</taxon>
    </lineage>
</organism>
<name>A0AAU6W3Q9_9VIRU</name>
<protein>
    <submittedName>
        <fullName evidence="1">Baseplate hub assembly catalyst</fullName>
    </submittedName>
</protein>
<proteinExistence type="predicted"/>
<dbReference type="EMBL" id="PP179332">
    <property type="protein sequence ID" value="XAI71261.1"/>
    <property type="molecule type" value="Genomic_DNA"/>
</dbReference>
<accession>A0AAU6W3Q9</accession>